<sequence>MWGVWMSNKKSRNLLLLNYFKPSIYLESYEKINLDSLKNSGIKLIMCDMDNTLIGWNERIPSPNVLNFIKNIYSHNMEFVLFSNNIRSRVENFAKKAGITNYFWDCKKPLLGKMKLVKKLFKYKEEEMIIIGDQLVTDVLVANRAHIKSILVSPLSRNKEESKMVQFLEKHILKKLSQKNILHEGFYNEGEIGGNYEIL</sequence>
<dbReference type="Gene3D" id="3.40.50.1000">
    <property type="entry name" value="HAD superfamily/HAD-like"/>
    <property type="match status" value="1"/>
</dbReference>
<dbReference type="NCBIfam" id="TIGR01662">
    <property type="entry name" value="HAD-SF-IIIA"/>
    <property type="match status" value="1"/>
</dbReference>
<gene>
    <name evidence="1" type="primary">yqeG</name>
    <name evidence="1" type="ORF">SCANT_v1c05010</name>
</gene>
<dbReference type="InterPro" id="IPR006549">
    <property type="entry name" value="HAD-SF_hydro_IIIA"/>
</dbReference>
<accession>A0A0M4KEI1</accession>
<dbReference type="SUPFAM" id="SSF56784">
    <property type="entry name" value="HAD-like"/>
    <property type="match status" value="1"/>
</dbReference>
<dbReference type="EMBL" id="CP012622">
    <property type="protein sequence ID" value="ALD66407.1"/>
    <property type="molecule type" value="Genomic_DNA"/>
</dbReference>
<dbReference type="InterPro" id="IPR023214">
    <property type="entry name" value="HAD_sf"/>
</dbReference>
<dbReference type="InterPro" id="IPR036412">
    <property type="entry name" value="HAD-like_sf"/>
</dbReference>
<dbReference type="OrthoDB" id="9787572at2"/>
<reference evidence="1 2" key="1">
    <citation type="journal article" date="2015" name="Genome Announc.">
        <title>Complete Genome Sequence of Spiroplasma cantharicola CC-1T (DSM 21588), a Bacterium Isolated from Soldier Beetle (Cantharis carolinus).</title>
        <authorList>
            <person name="Lo W.S."/>
            <person name="Liu P.Y."/>
            <person name="Kuo C.H."/>
        </authorList>
    </citation>
    <scope>NUCLEOTIDE SEQUENCE [LARGE SCALE GENOMIC DNA]</scope>
    <source>
        <strain evidence="1 2">CC-1</strain>
    </source>
</reference>
<dbReference type="Pfam" id="PF09419">
    <property type="entry name" value="PGP_phosphatase"/>
    <property type="match status" value="1"/>
</dbReference>
<protein>
    <submittedName>
        <fullName evidence="1">Putative phosphatase HAD-superfamily/subfamily IIIa protein</fullName>
    </submittedName>
</protein>
<dbReference type="NCBIfam" id="TIGR01668">
    <property type="entry name" value="YqeG_hyp_ppase"/>
    <property type="match status" value="1"/>
</dbReference>
<proteinExistence type="predicted"/>
<evidence type="ECO:0000313" key="2">
    <source>
        <dbReference type="Proteomes" id="UP000063919"/>
    </source>
</evidence>
<dbReference type="KEGG" id="scj:SCANT_v1c05010"/>
<dbReference type="InterPro" id="IPR027706">
    <property type="entry name" value="PGP_Pase"/>
</dbReference>
<dbReference type="InterPro" id="IPR010021">
    <property type="entry name" value="PGPP1/Gep4"/>
</dbReference>
<keyword evidence="2" id="KW-1185">Reference proteome</keyword>
<name>A0A0M4KEI1_9MOLU</name>
<evidence type="ECO:0000313" key="1">
    <source>
        <dbReference type="EMBL" id="ALD66407.1"/>
    </source>
</evidence>
<dbReference type="STRING" id="362837.SCANT_v1c05010"/>
<dbReference type="AlphaFoldDB" id="A0A0M4KEI1"/>
<dbReference type="GO" id="GO:0008962">
    <property type="term" value="F:phosphatidylglycerophosphatase activity"/>
    <property type="evidence" value="ECO:0007669"/>
    <property type="project" value="InterPro"/>
</dbReference>
<dbReference type="Proteomes" id="UP000063919">
    <property type="component" value="Chromosome"/>
</dbReference>
<dbReference type="PATRIC" id="fig|362837.3.peg.512"/>
<organism evidence="1 2">
    <name type="scientific">Spiroplasma cantharicola</name>
    <dbReference type="NCBI Taxonomy" id="362837"/>
    <lineage>
        <taxon>Bacteria</taxon>
        <taxon>Bacillati</taxon>
        <taxon>Mycoplasmatota</taxon>
        <taxon>Mollicutes</taxon>
        <taxon>Entomoplasmatales</taxon>
        <taxon>Spiroplasmataceae</taxon>
        <taxon>Spiroplasma</taxon>
    </lineage>
</organism>